<reference evidence="2 3" key="1">
    <citation type="journal article" date="2021" name="MBio">
        <title>A New Model Trypanosomatid, Novymonas esmeraldas: Genomic Perception of Its 'Candidatus Pandoraea novymonadis' Endosymbiont.</title>
        <authorList>
            <person name="Zakharova A."/>
            <person name="Saura A."/>
            <person name="Butenko A."/>
            <person name="Podesvova L."/>
            <person name="Warmusova S."/>
            <person name="Kostygov A.Y."/>
            <person name="Nenarokova A."/>
            <person name="Lukes J."/>
            <person name="Opperdoes F.R."/>
            <person name="Yurchenko V."/>
        </authorList>
    </citation>
    <scope>NUCLEOTIDE SEQUENCE [LARGE SCALE GENOMIC DNA]</scope>
    <source>
        <strain evidence="2 3">E262AT.01</strain>
    </source>
</reference>
<gene>
    <name evidence="2" type="ORF">NESM_000827000</name>
</gene>
<accession>A0AAW0EZA2</accession>
<dbReference type="EMBL" id="JAECZO010000164">
    <property type="protein sequence ID" value="KAK7198634.1"/>
    <property type="molecule type" value="Genomic_DNA"/>
</dbReference>
<protein>
    <submittedName>
        <fullName evidence="2">Uncharacterized protein</fullName>
    </submittedName>
</protein>
<feature type="transmembrane region" description="Helical" evidence="1">
    <location>
        <begin position="36"/>
        <end position="58"/>
    </location>
</feature>
<evidence type="ECO:0000313" key="2">
    <source>
        <dbReference type="EMBL" id="KAK7198634.1"/>
    </source>
</evidence>
<comment type="caution">
    <text evidence="2">The sequence shown here is derived from an EMBL/GenBank/DDBJ whole genome shotgun (WGS) entry which is preliminary data.</text>
</comment>
<name>A0AAW0EZA2_9TRYP</name>
<evidence type="ECO:0000313" key="3">
    <source>
        <dbReference type="Proteomes" id="UP001430356"/>
    </source>
</evidence>
<keyword evidence="3" id="KW-1185">Reference proteome</keyword>
<evidence type="ECO:0000256" key="1">
    <source>
        <dbReference type="SAM" id="Phobius"/>
    </source>
</evidence>
<organism evidence="2 3">
    <name type="scientific">Novymonas esmeraldas</name>
    <dbReference type="NCBI Taxonomy" id="1808958"/>
    <lineage>
        <taxon>Eukaryota</taxon>
        <taxon>Discoba</taxon>
        <taxon>Euglenozoa</taxon>
        <taxon>Kinetoplastea</taxon>
        <taxon>Metakinetoplastina</taxon>
        <taxon>Trypanosomatida</taxon>
        <taxon>Trypanosomatidae</taxon>
        <taxon>Novymonas</taxon>
    </lineage>
</organism>
<keyword evidence="1" id="KW-1133">Transmembrane helix</keyword>
<dbReference type="AlphaFoldDB" id="A0AAW0EZA2"/>
<keyword evidence="1" id="KW-0472">Membrane</keyword>
<keyword evidence="1" id="KW-0812">Transmembrane</keyword>
<sequence length="324" mass="34620">MDVWHVLSLKVDLRDYPEYATCVGATEHPGLALCEYYAFSGMRYTVPLGYAASVAYFYLYRRPRLSFADRALEKLHHYFYPSAAYTAPLGIVGGVLYGTTDCVRGLSPAALDAVAAREKAAAAMAASHYNQRRRAATAQLEATQSLASKVLVGLRLRDDPVRAELLRMGLGEDSVTWESLLVPHGYLWTKQNSLVHDVARYRSDNCAGVDVAVAARASPSPACGSPSTSAGAAAGGAGAAAAEAHLTKAQVDAVVSRLATLRVSADEHRWVRTTGRCGFYGVVGMLLTWNSGGALFRAQMGLGLGVVVGSAVSATRLDQMFTYM</sequence>
<proteinExistence type="predicted"/>
<dbReference type="Proteomes" id="UP001430356">
    <property type="component" value="Unassembled WGS sequence"/>
</dbReference>